<evidence type="ECO:0000313" key="3">
    <source>
        <dbReference type="EMBL" id="TLE01759.1"/>
    </source>
</evidence>
<keyword evidence="1" id="KW-0732">Signal</keyword>
<feature type="chain" id="PRO_5020398573" evidence="1">
    <location>
        <begin position="22"/>
        <end position="147"/>
    </location>
</feature>
<dbReference type="InterPro" id="IPR005184">
    <property type="entry name" value="DUF306_Meta_HslJ"/>
</dbReference>
<gene>
    <name evidence="3" type="ORF">LS65_005360</name>
</gene>
<dbReference type="STRING" id="425400.LS65_02980"/>
<proteinExistence type="predicted"/>
<reference evidence="3 4" key="1">
    <citation type="journal article" date="2014" name="Genome Announc.">
        <title>Draft genome sequences of eight enterohepatic helicobacter species isolated from both laboratory and wild rodents.</title>
        <authorList>
            <person name="Sheh A."/>
            <person name="Shen Z."/>
            <person name="Fox J.G."/>
        </authorList>
    </citation>
    <scope>NUCLEOTIDE SEQUENCE [LARGE SCALE GENOMIC DNA]</scope>
    <source>
        <strain evidence="3 4">MIT 01-6451</strain>
    </source>
</reference>
<dbReference type="EMBL" id="JRMQ02000006">
    <property type="protein sequence ID" value="TLE01759.1"/>
    <property type="molecule type" value="Genomic_DNA"/>
</dbReference>
<evidence type="ECO:0000256" key="1">
    <source>
        <dbReference type="SAM" id="SignalP"/>
    </source>
</evidence>
<keyword evidence="4" id="KW-1185">Reference proteome</keyword>
<dbReference type="PANTHER" id="PTHR35535:SF1">
    <property type="entry name" value="HEAT SHOCK PROTEIN HSLJ"/>
    <property type="match status" value="1"/>
</dbReference>
<dbReference type="InterPro" id="IPR038670">
    <property type="entry name" value="HslJ-like_sf"/>
</dbReference>
<dbReference type="AlphaFoldDB" id="A0A4U8TPJ4"/>
<organism evidence="3 4">
    <name type="scientific">Helicobacter japonicus</name>
    <dbReference type="NCBI Taxonomy" id="425400"/>
    <lineage>
        <taxon>Bacteria</taxon>
        <taxon>Pseudomonadati</taxon>
        <taxon>Campylobacterota</taxon>
        <taxon>Epsilonproteobacteria</taxon>
        <taxon>Campylobacterales</taxon>
        <taxon>Helicobacteraceae</taxon>
        <taxon>Helicobacter</taxon>
    </lineage>
</organism>
<evidence type="ECO:0000313" key="4">
    <source>
        <dbReference type="Proteomes" id="UP000029707"/>
    </source>
</evidence>
<dbReference type="Pfam" id="PF03724">
    <property type="entry name" value="META"/>
    <property type="match status" value="1"/>
</dbReference>
<comment type="caution">
    <text evidence="3">The sequence shown here is derived from an EMBL/GenBank/DDBJ whole genome shotgun (WGS) entry which is preliminary data.</text>
</comment>
<dbReference type="Gene3D" id="2.40.128.270">
    <property type="match status" value="1"/>
</dbReference>
<protein>
    <submittedName>
        <fullName evidence="3">META domain-containing protein</fullName>
    </submittedName>
</protein>
<sequence length="147" mass="17101">MKLKKILFSSMVLMCISGCFVDVMRHENEEALFGDGKQWRVYKFVLKDGREFTPMWEEAKSNMAFDISEDKIFGVSVCNNYFASFKLRGKKLQISDSGASRRLCFSEGSGVYEFNFVRGLQGEFVVKRKGRQMELKSKNITYYLEMM</sequence>
<dbReference type="PANTHER" id="PTHR35535">
    <property type="entry name" value="HEAT SHOCK PROTEIN HSLJ"/>
    <property type="match status" value="1"/>
</dbReference>
<dbReference type="GeneID" id="82321844"/>
<dbReference type="Proteomes" id="UP000029707">
    <property type="component" value="Unassembled WGS sequence"/>
</dbReference>
<accession>A0A4U8TPJ4</accession>
<feature type="signal peptide" evidence="1">
    <location>
        <begin position="1"/>
        <end position="21"/>
    </location>
</feature>
<dbReference type="InterPro" id="IPR053147">
    <property type="entry name" value="Hsp_HslJ-like"/>
</dbReference>
<dbReference type="RefSeq" id="WP_034361183.1">
    <property type="nucleotide sequence ID" value="NZ_CAJUDB010000006.1"/>
</dbReference>
<name>A0A4U8TPJ4_9HELI</name>
<evidence type="ECO:0000259" key="2">
    <source>
        <dbReference type="Pfam" id="PF03724"/>
    </source>
</evidence>
<dbReference type="OrthoDB" id="5326815at2"/>
<feature type="domain" description="DUF306" evidence="2">
    <location>
        <begin position="58"/>
        <end position="140"/>
    </location>
</feature>